<sequence>MYYCILRAKGRKSGHEMDLQETKLGNSGTCVCINHGCLPEATEAFYSSGQLKLNLHHLSSLDDYINFTVLLIDVRDFVFHTVLTEITV</sequence>
<dbReference type="Proteomes" id="UP001367508">
    <property type="component" value="Unassembled WGS sequence"/>
</dbReference>
<gene>
    <name evidence="1" type="ORF">VNO77_22090</name>
</gene>
<dbReference type="AlphaFoldDB" id="A0AAN9QA77"/>
<keyword evidence="2" id="KW-1185">Reference proteome</keyword>
<accession>A0AAN9QA77</accession>
<evidence type="ECO:0000313" key="1">
    <source>
        <dbReference type="EMBL" id="KAK7327996.1"/>
    </source>
</evidence>
<reference evidence="1 2" key="1">
    <citation type="submission" date="2024-01" db="EMBL/GenBank/DDBJ databases">
        <title>The genomes of 5 underutilized Papilionoideae crops provide insights into root nodulation and disease resistanc.</title>
        <authorList>
            <person name="Jiang F."/>
        </authorList>
    </citation>
    <scope>NUCLEOTIDE SEQUENCE [LARGE SCALE GENOMIC DNA]</scope>
    <source>
        <strain evidence="1">LVBAO_FW01</strain>
        <tissue evidence="1">Leaves</tissue>
    </source>
</reference>
<comment type="caution">
    <text evidence="1">The sequence shown here is derived from an EMBL/GenBank/DDBJ whole genome shotgun (WGS) entry which is preliminary data.</text>
</comment>
<dbReference type="EMBL" id="JAYMYQ010000005">
    <property type="protein sequence ID" value="KAK7327996.1"/>
    <property type="molecule type" value="Genomic_DNA"/>
</dbReference>
<name>A0AAN9QA77_CANGL</name>
<evidence type="ECO:0000313" key="2">
    <source>
        <dbReference type="Proteomes" id="UP001367508"/>
    </source>
</evidence>
<proteinExistence type="predicted"/>
<protein>
    <submittedName>
        <fullName evidence="1">Uncharacterized protein</fullName>
    </submittedName>
</protein>
<organism evidence="1 2">
    <name type="scientific">Canavalia gladiata</name>
    <name type="common">Sword bean</name>
    <name type="synonym">Dolichos gladiatus</name>
    <dbReference type="NCBI Taxonomy" id="3824"/>
    <lineage>
        <taxon>Eukaryota</taxon>
        <taxon>Viridiplantae</taxon>
        <taxon>Streptophyta</taxon>
        <taxon>Embryophyta</taxon>
        <taxon>Tracheophyta</taxon>
        <taxon>Spermatophyta</taxon>
        <taxon>Magnoliopsida</taxon>
        <taxon>eudicotyledons</taxon>
        <taxon>Gunneridae</taxon>
        <taxon>Pentapetalae</taxon>
        <taxon>rosids</taxon>
        <taxon>fabids</taxon>
        <taxon>Fabales</taxon>
        <taxon>Fabaceae</taxon>
        <taxon>Papilionoideae</taxon>
        <taxon>50 kb inversion clade</taxon>
        <taxon>NPAAA clade</taxon>
        <taxon>indigoferoid/millettioid clade</taxon>
        <taxon>Phaseoleae</taxon>
        <taxon>Canavalia</taxon>
    </lineage>
</organism>